<dbReference type="GO" id="GO:0006402">
    <property type="term" value="P:mRNA catabolic process"/>
    <property type="evidence" value="ECO:0007669"/>
    <property type="project" value="UniProtKB-UniRule"/>
</dbReference>
<accession>A0A2A4X1E3</accession>
<dbReference type="Pfam" id="PF03726">
    <property type="entry name" value="PNPase"/>
    <property type="match status" value="1"/>
</dbReference>
<keyword evidence="6 9" id="KW-0460">Magnesium</keyword>
<dbReference type="InterPro" id="IPR003029">
    <property type="entry name" value="S1_domain"/>
</dbReference>
<comment type="cofactor">
    <cofactor evidence="9">
        <name>Mg(2+)</name>
        <dbReference type="ChEBI" id="CHEBI:18420"/>
    </cofactor>
</comment>
<evidence type="ECO:0000313" key="12">
    <source>
        <dbReference type="Proteomes" id="UP000218775"/>
    </source>
</evidence>
<evidence type="ECO:0000256" key="9">
    <source>
        <dbReference type="HAMAP-Rule" id="MF_01595"/>
    </source>
</evidence>
<dbReference type="HAMAP" id="MF_01595">
    <property type="entry name" value="PNPase"/>
    <property type="match status" value="1"/>
</dbReference>
<dbReference type="GO" id="GO:0000287">
    <property type="term" value="F:magnesium ion binding"/>
    <property type="evidence" value="ECO:0007669"/>
    <property type="project" value="UniProtKB-UniRule"/>
</dbReference>
<dbReference type="FunFam" id="2.40.50.140:FF:000103">
    <property type="entry name" value="protein RRP5 homolog"/>
    <property type="match status" value="1"/>
</dbReference>
<dbReference type="Gene3D" id="2.40.50.140">
    <property type="entry name" value="Nucleic acid-binding proteins"/>
    <property type="match status" value="1"/>
</dbReference>
<dbReference type="InterPro" id="IPR015847">
    <property type="entry name" value="ExoRNase_PH_dom2"/>
</dbReference>
<dbReference type="EMBL" id="NVUK01000038">
    <property type="protein sequence ID" value="PCI75889.1"/>
    <property type="molecule type" value="Genomic_DNA"/>
</dbReference>
<keyword evidence="3 9" id="KW-0808">Transferase</keyword>
<dbReference type="Proteomes" id="UP000218775">
    <property type="component" value="Unassembled WGS sequence"/>
</dbReference>
<dbReference type="GO" id="GO:0006396">
    <property type="term" value="P:RNA processing"/>
    <property type="evidence" value="ECO:0007669"/>
    <property type="project" value="InterPro"/>
</dbReference>
<dbReference type="InterPro" id="IPR004088">
    <property type="entry name" value="KH_dom_type_1"/>
</dbReference>
<comment type="similarity">
    <text evidence="1 9">Belongs to the polyribonucleotide nucleotidyltransferase family.</text>
</comment>
<dbReference type="AlphaFoldDB" id="A0A2A4X1E3"/>
<reference evidence="12" key="1">
    <citation type="submission" date="2017-08" db="EMBL/GenBank/DDBJ databases">
        <title>A dynamic microbial community with high functional redundancy inhabits the cold, oxic subseafloor aquifer.</title>
        <authorList>
            <person name="Tully B.J."/>
            <person name="Wheat C.G."/>
            <person name="Glazer B.T."/>
            <person name="Huber J.A."/>
        </authorList>
    </citation>
    <scope>NUCLEOTIDE SEQUENCE [LARGE SCALE GENOMIC DNA]</scope>
</reference>
<dbReference type="CDD" id="cd11364">
    <property type="entry name" value="RNase_PH_PNPase_2"/>
    <property type="match status" value="1"/>
</dbReference>
<dbReference type="GO" id="GO:0000175">
    <property type="term" value="F:3'-5'-RNA exonuclease activity"/>
    <property type="evidence" value="ECO:0007669"/>
    <property type="project" value="TreeGrafter"/>
</dbReference>
<dbReference type="InterPro" id="IPR015848">
    <property type="entry name" value="PNPase_PH_RNA-bd_bac/org-type"/>
</dbReference>
<dbReference type="FunFam" id="3.30.230.70:FF:000001">
    <property type="entry name" value="Polyribonucleotide nucleotidyltransferase"/>
    <property type="match status" value="1"/>
</dbReference>
<dbReference type="PROSITE" id="PS50126">
    <property type="entry name" value="S1"/>
    <property type="match status" value="1"/>
</dbReference>
<comment type="catalytic activity">
    <reaction evidence="9">
        <text>RNA(n+1) + phosphate = RNA(n) + a ribonucleoside 5'-diphosphate</text>
        <dbReference type="Rhea" id="RHEA:22096"/>
        <dbReference type="Rhea" id="RHEA-COMP:14527"/>
        <dbReference type="Rhea" id="RHEA-COMP:17342"/>
        <dbReference type="ChEBI" id="CHEBI:43474"/>
        <dbReference type="ChEBI" id="CHEBI:57930"/>
        <dbReference type="ChEBI" id="CHEBI:140395"/>
        <dbReference type="EC" id="2.7.7.8"/>
    </reaction>
</comment>
<keyword evidence="4 9" id="KW-0548">Nucleotidyltransferase</keyword>
<evidence type="ECO:0000256" key="4">
    <source>
        <dbReference type="ARBA" id="ARBA00022695"/>
    </source>
</evidence>
<evidence type="ECO:0000256" key="1">
    <source>
        <dbReference type="ARBA" id="ARBA00007404"/>
    </source>
</evidence>
<dbReference type="InterPro" id="IPR012340">
    <property type="entry name" value="NA-bd_OB-fold"/>
</dbReference>
<dbReference type="CDD" id="cd11363">
    <property type="entry name" value="RNase_PH_PNPase_1"/>
    <property type="match status" value="1"/>
</dbReference>
<dbReference type="SUPFAM" id="SSF46915">
    <property type="entry name" value="Polynucleotide phosphorylase/guanosine pentaphosphate synthase (PNPase/GPSI), domain 3"/>
    <property type="match status" value="1"/>
</dbReference>
<comment type="subcellular location">
    <subcellularLocation>
        <location evidence="9">Cytoplasm</location>
    </subcellularLocation>
</comment>
<evidence type="ECO:0000259" key="10">
    <source>
        <dbReference type="PROSITE" id="PS50126"/>
    </source>
</evidence>
<feature type="binding site" evidence="9">
    <location>
        <position position="495"/>
    </location>
    <ligand>
        <name>Mg(2+)</name>
        <dbReference type="ChEBI" id="CHEBI:18420"/>
    </ligand>
</feature>
<dbReference type="SUPFAM" id="SSF54791">
    <property type="entry name" value="Eukaryotic type KH-domain (KH-domain type I)"/>
    <property type="match status" value="1"/>
</dbReference>
<dbReference type="GO" id="GO:0005829">
    <property type="term" value="C:cytosol"/>
    <property type="evidence" value="ECO:0007669"/>
    <property type="project" value="UniProtKB-ARBA"/>
</dbReference>
<dbReference type="SUPFAM" id="SSF50249">
    <property type="entry name" value="Nucleic acid-binding proteins"/>
    <property type="match status" value="1"/>
</dbReference>
<keyword evidence="7 9" id="KW-0694">RNA-binding</keyword>
<dbReference type="PROSITE" id="PS50084">
    <property type="entry name" value="KH_TYPE_1"/>
    <property type="match status" value="1"/>
</dbReference>
<dbReference type="InterPro" id="IPR036456">
    <property type="entry name" value="PNPase_PH_RNA-bd_sf"/>
</dbReference>
<dbReference type="FunFam" id="3.30.230.70:FF:000002">
    <property type="entry name" value="Polyribonucleotide nucleotidyltransferase"/>
    <property type="match status" value="1"/>
</dbReference>
<dbReference type="InterPro" id="IPR012162">
    <property type="entry name" value="PNPase"/>
</dbReference>
<dbReference type="InterPro" id="IPR036612">
    <property type="entry name" value="KH_dom_type_1_sf"/>
</dbReference>
<dbReference type="InterPro" id="IPR027408">
    <property type="entry name" value="PNPase/RNase_PH_dom_sf"/>
</dbReference>
<protein>
    <recommendedName>
        <fullName evidence="9">Polyribonucleotide nucleotidyltransferase</fullName>
        <ecNumber evidence="9">2.7.7.8</ecNumber>
    </recommendedName>
    <alternativeName>
        <fullName evidence="9">Polynucleotide phosphorylase</fullName>
        <shortName evidence="9">PNPase</shortName>
    </alternativeName>
</protein>
<evidence type="ECO:0000256" key="3">
    <source>
        <dbReference type="ARBA" id="ARBA00022679"/>
    </source>
</evidence>
<evidence type="ECO:0000256" key="5">
    <source>
        <dbReference type="ARBA" id="ARBA00022723"/>
    </source>
</evidence>
<dbReference type="GO" id="GO:0003723">
    <property type="term" value="F:RNA binding"/>
    <property type="evidence" value="ECO:0007669"/>
    <property type="project" value="UniProtKB-UniRule"/>
</dbReference>
<organism evidence="11 12">
    <name type="scientific">Aerophobetes bacterium</name>
    <dbReference type="NCBI Taxonomy" id="2030807"/>
    <lineage>
        <taxon>Bacteria</taxon>
        <taxon>Candidatus Aerophobota</taxon>
    </lineage>
</organism>
<dbReference type="SMART" id="SM00316">
    <property type="entry name" value="S1"/>
    <property type="match status" value="1"/>
</dbReference>
<comment type="caution">
    <text evidence="11">The sequence shown here is derived from an EMBL/GenBank/DDBJ whole genome shotgun (WGS) entry which is preliminary data.</text>
</comment>
<sequence length="706" mass="77509">MTEKQQPSVHSLTISVGGKTITLETGKIASLASGSVTLQCGETILLSTACMGKFLPDVDFMPLRVDYTEKFSSAGKTLGGFIKREGKPTERETLMCRLTDRPIRPMFEEGYRHDTQVMTQVYSYDGVNTPEPLAICAASAALVISEIPFIKPIAAVRVGMINGKFIINPTNEEQQKSILDLMLAGTEDAILMIEGYCDFLTEEQIMAAIEEGHQTIKEICVKLAEWAKVVGKEKKRDTLKPLPQEAVAAAEKLMKEELAIILTIHEKKPRDEQLSLLKEKVQENLFPADADSNTNSFTAIELNQAMKKVISSQMREMVLNTNTRVDGRSPKEIRPIYVELGLLPRTHGSALFTRGETQSLAVCTLGSESMGQRYETLDEDNIRRFYLQYTFPPFSVGEVGRSGPPGRREVGHGKLAERALMASKPSIEEFPYTIRIESNITACNGSSSMASVCGGCLALMEAGVPIKRPIAGIAMGLILEGDKHVILSDIIGFEDFLGDMDFKITGDEKGITAFQLDIKVEGITQAIMKEALEQAKDGLTHILNKMLQALPASKPQLSKYAPRIEVLKVKPNQIGTIIGPGGKQIRAIVDETGVDINIDDDGQVHLASNNPEAMQRAKAIIHDLTADVEIGQSYKGKIVTIKDFGLFVAILSKQGLCHISEISHSRIDNLHDLYKEGDMIDVKVLDVNQSGQIRLSHKALLVEKEG</sequence>
<evidence type="ECO:0000256" key="7">
    <source>
        <dbReference type="ARBA" id="ARBA00022884"/>
    </source>
</evidence>
<dbReference type="NCBIfam" id="TIGR03591">
    <property type="entry name" value="polynuc_phos"/>
    <property type="match status" value="1"/>
</dbReference>
<dbReference type="InterPro" id="IPR004087">
    <property type="entry name" value="KH_dom"/>
</dbReference>
<proteinExistence type="inferred from homology"/>
<feature type="domain" description="S1 motif" evidence="10">
    <location>
        <begin position="631"/>
        <end position="698"/>
    </location>
</feature>
<name>A0A2A4X1E3_UNCAE</name>
<comment type="function">
    <text evidence="9">Involved in mRNA degradation. Catalyzes the phosphorolysis of single-stranded polyribonucleotides processively in the 3'- to 5'-direction.</text>
</comment>
<dbReference type="PANTHER" id="PTHR11252:SF0">
    <property type="entry name" value="POLYRIBONUCLEOTIDE NUCLEOTIDYLTRANSFERASE 1, MITOCHONDRIAL"/>
    <property type="match status" value="1"/>
</dbReference>
<dbReference type="SUPFAM" id="SSF55666">
    <property type="entry name" value="Ribonuclease PH domain 2-like"/>
    <property type="match status" value="2"/>
</dbReference>
<dbReference type="Pfam" id="PF00575">
    <property type="entry name" value="S1"/>
    <property type="match status" value="1"/>
</dbReference>
<keyword evidence="5 9" id="KW-0479">Metal-binding</keyword>
<keyword evidence="2 9" id="KW-0963">Cytoplasm</keyword>
<dbReference type="Pfam" id="PF01138">
    <property type="entry name" value="RNase_PH"/>
    <property type="match status" value="2"/>
</dbReference>
<dbReference type="Gene3D" id="3.30.1370.10">
    <property type="entry name" value="K Homology domain, type 1"/>
    <property type="match status" value="1"/>
</dbReference>
<evidence type="ECO:0000256" key="6">
    <source>
        <dbReference type="ARBA" id="ARBA00022842"/>
    </source>
</evidence>
<dbReference type="FunFam" id="3.30.1370.10:FF:000001">
    <property type="entry name" value="Polyribonucleotide nucleotidyltransferase"/>
    <property type="match status" value="1"/>
</dbReference>
<dbReference type="CDD" id="cd02393">
    <property type="entry name" value="KH-I_PNPase"/>
    <property type="match status" value="1"/>
</dbReference>
<dbReference type="NCBIfam" id="NF008805">
    <property type="entry name" value="PRK11824.1"/>
    <property type="match status" value="1"/>
</dbReference>
<evidence type="ECO:0000256" key="2">
    <source>
        <dbReference type="ARBA" id="ARBA00022490"/>
    </source>
</evidence>
<evidence type="ECO:0000256" key="8">
    <source>
        <dbReference type="ARBA" id="ARBA00025604"/>
    </source>
</evidence>
<dbReference type="GO" id="GO:0004654">
    <property type="term" value="F:polyribonucleotide nucleotidyltransferase activity"/>
    <property type="evidence" value="ECO:0007669"/>
    <property type="project" value="UniProtKB-UniRule"/>
</dbReference>
<dbReference type="InterPro" id="IPR036345">
    <property type="entry name" value="ExoRNase_PH_dom2_sf"/>
</dbReference>
<dbReference type="PANTHER" id="PTHR11252">
    <property type="entry name" value="POLYRIBONUCLEOTIDE NUCLEOTIDYLTRANSFERASE"/>
    <property type="match status" value="1"/>
</dbReference>
<dbReference type="Gene3D" id="3.30.230.70">
    <property type="entry name" value="GHMP Kinase, N-terminal domain"/>
    <property type="match status" value="2"/>
</dbReference>
<evidence type="ECO:0000313" key="11">
    <source>
        <dbReference type="EMBL" id="PCI75889.1"/>
    </source>
</evidence>
<comment type="function">
    <text evidence="8">Binds mRNA; thus facilitating recognition of the initiation point. It is needed to translate mRNA with a short Shine-Dalgarno (SD) purine-rich sequence.</text>
</comment>
<dbReference type="Pfam" id="PF03725">
    <property type="entry name" value="RNase_PH_C"/>
    <property type="match status" value="1"/>
</dbReference>
<dbReference type="EC" id="2.7.7.8" evidence="9"/>
<dbReference type="InterPro" id="IPR020568">
    <property type="entry name" value="Ribosomal_Su5_D2-typ_SF"/>
</dbReference>
<dbReference type="SMART" id="SM00322">
    <property type="entry name" value="KH"/>
    <property type="match status" value="1"/>
</dbReference>
<dbReference type="SUPFAM" id="SSF54211">
    <property type="entry name" value="Ribosomal protein S5 domain 2-like"/>
    <property type="match status" value="2"/>
</dbReference>
<gene>
    <name evidence="9 11" type="primary">pnp</name>
    <name evidence="11" type="ORF">COB21_05120</name>
</gene>
<dbReference type="InterPro" id="IPR001247">
    <property type="entry name" value="ExoRNase_PH_dom1"/>
</dbReference>
<dbReference type="PIRSF" id="PIRSF005499">
    <property type="entry name" value="PNPase"/>
    <property type="match status" value="1"/>
</dbReference>
<dbReference type="Pfam" id="PF00013">
    <property type="entry name" value="KH_1"/>
    <property type="match status" value="1"/>
</dbReference>
<feature type="binding site" evidence="9">
    <location>
        <position position="501"/>
    </location>
    <ligand>
        <name>Mg(2+)</name>
        <dbReference type="ChEBI" id="CHEBI:18420"/>
    </ligand>
</feature>